<evidence type="ECO:0000313" key="3">
    <source>
        <dbReference type="Proteomes" id="UP000184388"/>
    </source>
</evidence>
<dbReference type="PANTHER" id="PTHR38011:SF11">
    <property type="entry name" value="2,5-DIAMINO-6-RIBOSYLAMINO-4(3H)-PYRIMIDINONE 5'-PHOSPHATE REDUCTASE"/>
    <property type="match status" value="1"/>
</dbReference>
<feature type="domain" description="Bacterial bifunctional deaminase-reductase C-terminal" evidence="1">
    <location>
        <begin position="3"/>
        <end position="125"/>
    </location>
</feature>
<dbReference type="Gene3D" id="3.40.430.10">
    <property type="entry name" value="Dihydrofolate Reductase, subunit A"/>
    <property type="match status" value="1"/>
</dbReference>
<reference evidence="3" key="1">
    <citation type="submission" date="2016-11" db="EMBL/GenBank/DDBJ databases">
        <authorList>
            <person name="Jaros S."/>
            <person name="Januszkiewicz K."/>
            <person name="Wedrychowicz H."/>
        </authorList>
    </citation>
    <scope>NUCLEOTIDE SEQUENCE [LARGE SCALE GENOMIC DNA]</scope>
    <source>
        <strain evidence="3">CGMCC 4.3555</strain>
    </source>
</reference>
<protein>
    <submittedName>
        <fullName evidence="2">RibD C-terminal domain-containing protein</fullName>
    </submittedName>
</protein>
<dbReference type="SUPFAM" id="SSF53597">
    <property type="entry name" value="Dihydrofolate reductase-like"/>
    <property type="match status" value="1"/>
</dbReference>
<dbReference type="GO" id="GO:0009231">
    <property type="term" value="P:riboflavin biosynthetic process"/>
    <property type="evidence" value="ECO:0007669"/>
    <property type="project" value="InterPro"/>
</dbReference>
<dbReference type="Proteomes" id="UP000184388">
    <property type="component" value="Unassembled WGS sequence"/>
</dbReference>
<dbReference type="GO" id="GO:0008703">
    <property type="term" value="F:5-amino-6-(5-phosphoribosylamino)uracil reductase activity"/>
    <property type="evidence" value="ECO:0007669"/>
    <property type="project" value="InterPro"/>
</dbReference>
<comment type="caution">
    <text evidence="2">The sequence shown here is derived from an EMBL/GenBank/DDBJ whole genome shotgun (WGS) entry which is preliminary data.</text>
</comment>
<accession>A0A9X8QVJ0</accession>
<dbReference type="InterPro" id="IPR050765">
    <property type="entry name" value="Riboflavin_Biosynth_HTPR"/>
</dbReference>
<organism evidence="2 3">
    <name type="scientific">Streptomyces yunnanensis</name>
    <dbReference type="NCBI Taxonomy" id="156453"/>
    <lineage>
        <taxon>Bacteria</taxon>
        <taxon>Bacillati</taxon>
        <taxon>Actinomycetota</taxon>
        <taxon>Actinomycetes</taxon>
        <taxon>Kitasatosporales</taxon>
        <taxon>Streptomycetaceae</taxon>
        <taxon>Streptomyces</taxon>
    </lineage>
</organism>
<dbReference type="AlphaFoldDB" id="A0A9X8QVJ0"/>
<gene>
    <name evidence="2" type="ORF">SAMN05216268_11173</name>
</gene>
<dbReference type="Pfam" id="PF01872">
    <property type="entry name" value="RibD_C"/>
    <property type="match status" value="1"/>
</dbReference>
<dbReference type="InterPro" id="IPR024072">
    <property type="entry name" value="DHFR-like_dom_sf"/>
</dbReference>
<dbReference type="InterPro" id="IPR002734">
    <property type="entry name" value="RibDG_C"/>
</dbReference>
<dbReference type="PANTHER" id="PTHR38011">
    <property type="entry name" value="DIHYDROFOLATE REDUCTASE FAMILY PROTEIN (AFU_ORTHOLOGUE AFUA_8G06820)"/>
    <property type="match status" value="1"/>
</dbReference>
<name>A0A9X8QVJ0_9ACTN</name>
<sequence>MMSGFWPRAKEFSTHAHDLAFAPVWRAAPKVVVSSQLTEADWNTRVINTDVVEELAALKDSGAHLLLFGGATLAGHPTEHELIDEYQIVVHPVVLGGGRPVFTTPQQRLDLTLAETRTFDSQVVLLRYRRARQPA</sequence>
<evidence type="ECO:0000313" key="2">
    <source>
        <dbReference type="EMBL" id="SHM45596.1"/>
    </source>
</evidence>
<proteinExistence type="predicted"/>
<evidence type="ECO:0000259" key="1">
    <source>
        <dbReference type="Pfam" id="PF01872"/>
    </source>
</evidence>
<dbReference type="EMBL" id="FRBK01000011">
    <property type="protein sequence ID" value="SHM45596.1"/>
    <property type="molecule type" value="Genomic_DNA"/>
</dbReference>